<keyword evidence="2" id="KW-1185">Reference proteome</keyword>
<accession>A0AAP0QQX2</accession>
<name>A0AAP0QQX2_9ROSI</name>
<evidence type="ECO:0000313" key="1">
    <source>
        <dbReference type="EMBL" id="KAK9208600.1"/>
    </source>
</evidence>
<protein>
    <submittedName>
        <fullName evidence="1">Uncharacterized protein</fullName>
    </submittedName>
</protein>
<comment type="caution">
    <text evidence="1">The sequence shown here is derived from an EMBL/GenBank/DDBJ whole genome shotgun (WGS) entry which is preliminary data.</text>
</comment>
<gene>
    <name evidence="1" type="ORF">WN944_000958</name>
</gene>
<proteinExistence type="predicted"/>
<sequence>MKVYEILHMAKRSHFNKTYRYKTRDDGNGAVATTADRGAMVAVCDVERENLFVLKQQQLLR</sequence>
<organism evidence="1 2">
    <name type="scientific">Citrus x changshan-huyou</name>
    <dbReference type="NCBI Taxonomy" id="2935761"/>
    <lineage>
        <taxon>Eukaryota</taxon>
        <taxon>Viridiplantae</taxon>
        <taxon>Streptophyta</taxon>
        <taxon>Embryophyta</taxon>
        <taxon>Tracheophyta</taxon>
        <taxon>Spermatophyta</taxon>
        <taxon>Magnoliopsida</taxon>
        <taxon>eudicotyledons</taxon>
        <taxon>Gunneridae</taxon>
        <taxon>Pentapetalae</taxon>
        <taxon>rosids</taxon>
        <taxon>malvids</taxon>
        <taxon>Sapindales</taxon>
        <taxon>Rutaceae</taxon>
        <taxon>Aurantioideae</taxon>
        <taxon>Citrus</taxon>
    </lineage>
</organism>
<dbReference type="EMBL" id="JBCGBO010000004">
    <property type="protein sequence ID" value="KAK9208600.1"/>
    <property type="molecule type" value="Genomic_DNA"/>
</dbReference>
<evidence type="ECO:0000313" key="2">
    <source>
        <dbReference type="Proteomes" id="UP001428341"/>
    </source>
</evidence>
<dbReference type="AlphaFoldDB" id="A0AAP0QQX2"/>
<reference evidence="1 2" key="1">
    <citation type="submission" date="2024-05" db="EMBL/GenBank/DDBJ databases">
        <title>Haplotype-resolved chromosome-level genome assembly of Huyou (Citrus changshanensis).</title>
        <authorList>
            <person name="Miao C."/>
            <person name="Chen W."/>
            <person name="Wu Y."/>
            <person name="Wang L."/>
            <person name="Zhao S."/>
            <person name="Grierson D."/>
            <person name="Xu C."/>
            <person name="Chen K."/>
        </authorList>
    </citation>
    <scope>NUCLEOTIDE SEQUENCE [LARGE SCALE GENOMIC DNA]</scope>
    <source>
        <strain evidence="1">01-14</strain>
        <tissue evidence="1">Leaf</tissue>
    </source>
</reference>
<dbReference type="Proteomes" id="UP001428341">
    <property type="component" value="Unassembled WGS sequence"/>
</dbReference>